<evidence type="ECO:0000256" key="5">
    <source>
        <dbReference type="ARBA" id="ARBA00023212"/>
    </source>
</evidence>
<feature type="compositionally biased region" description="Acidic residues" evidence="8">
    <location>
        <begin position="301"/>
        <end position="324"/>
    </location>
</feature>
<evidence type="ECO:0000256" key="3">
    <source>
        <dbReference type="ARBA" id="ARBA00022490"/>
    </source>
</evidence>
<dbReference type="AlphaFoldDB" id="A0AAV7X5P3"/>
<dbReference type="Gene3D" id="1.20.1270.60">
    <property type="entry name" value="Arfaptin homology (AH) domain/BAR domain"/>
    <property type="match status" value="1"/>
</dbReference>
<proteinExistence type="inferred from homology"/>
<evidence type="ECO:0000256" key="6">
    <source>
        <dbReference type="ARBA" id="ARBA00023273"/>
    </source>
</evidence>
<organism evidence="9 10">
    <name type="scientific">Megalurothrips usitatus</name>
    <name type="common">bean blossom thrips</name>
    <dbReference type="NCBI Taxonomy" id="439358"/>
    <lineage>
        <taxon>Eukaryota</taxon>
        <taxon>Metazoa</taxon>
        <taxon>Ecdysozoa</taxon>
        <taxon>Arthropoda</taxon>
        <taxon>Hexapoda</taxon>
        <taxon>Insecta</taxon>
        <taxon>Pterygota</taxon>
        <taxon>Neoptera</taxon>
        <taxon>Paraneoptera</taxon>
        <taxon>Thysanoptera</taxon>
        <taxon>Terebrantia</taxon>
        <taxon>Thripoidea</taxon>
        <taxon>Thripidae</taxon>
        <taxon>Megalurothrips</taxon>
    </lineage>
</organism>
<comment type="caution">
    <text evidence="9">The sequence shown here is derived from an EMBL/GenBank/DDBJ whole genome shotgun (WGS) entry which is preliminary data.</text>
</comment>
<evidence type="ECO:0000256" key="2">
    <source>
        <dbReference type="ARBA" id="ARBA00004245"/>
    </source>
</evidence>
<dbReference type="EMBL" id="JAPTSV010000015">
    <property type="protein sequence ID" value="KAJ1520143.1"/>
    <property type="molecule type" value="Genomic_DNA"/>
</dbReference>
<dbReference type="InterPro" id="IPR027267">
    <property type="entry name" value="AH/BAR_dom_sf"/>
</dbReference>
<evidence type="ECO:0000256" key="7">
    <source>
        <dbReference type="ARBA" id="ARBA00029449"/>
    </source>
</evidence>
<dbReference type="SUPFAM" id="SSF103657">
    <property type="entry name" value="BAR/IMD domain-like"/>
    <property type="match status" value="1"/>
</dbReference>
<evidence type="ECO:0008006" key="11">
    <source>
        <dbReference type="Google" id="ProtNLM"/>
    </source>
</evidence>
<gene>
    <name evidence="9" type="ORF">ONE63_004360</name>
</gene>
<dbReference type="Pfam" id="PF06730">
    <property type="entry name" value="FAM92"/>
    <property type="match status" value="1"/>
</dbReference>
<dbReference type="GO" id="GO:0060271">
    <property type="term" value="P:cilium assembly"/>
    <property type="evidence" value="ECO:0007669"/>
    <property type="project" value="InterPro"/>
</dbReference>
<keyword evidence="4" id="KW-0970">Cilium biogenesis/degradation</keyword>
<name>A0AAV7X5P3_9NEOP</name>
<accession>A0AAV7X5P3</accession>
<keyword evidence="3" id="KW-0963">Cytoplasm</keyword>
<evidence type="ECO:0000256" key="4">
    <source>
        <dbReference type="ARBA" id="ARBA00022794"/>
    </source>
</evidence>
<dbReference type="PANTHER" id="PTHR21223:SF2">
    <property type="entry name" value="CBY1-INTERACTING BAR DOMAIN-CONTAINING PROTEIN HOMOLOG"/>
    <property type="match status" value="1"/>
</dbReference>
<reference evidence="9" key="1">
    <citation type="submission" date="2022-12" db="EMBL/GenBank/DDBJ databases">
        <title>Chromosome-level genome assembly of the bean flower thrips Megalurothrips usitatus.</title>
        <authorList>
            <person name="Ma L."/>
            <person name="Liu Q."/>
            <person name="Li H."/>
            <person name="Cai W."/>
        </authorList>
    </citation>
    <scope>NUCLEOTIDE SEQUENCE</scope>
    <source>
        <strain evidence="9">Cailab_2022a</strain>
    </source>
</reference>
<protein>
    <recommendedName>
        <fullName evidence="11">Protein FAM92A</fullName>
    </recommendedName>
</protein>
<feature type="region of interest" description="Disordered" evidence="8">
    <location>
        <begin position="257"/>
        <end position="324"/>
    </location>
</feature>
<sequence>MRASRSSNVVCEQQAKFVQERIVLVEKNFAEMCDIFGSLAKKTAGLRDKNDELSRAIKSYADSENVNQTLKVALTEFSSVLNSVGDYRDTQVKRLESKVTNELSQYDGICKHSREEVKATFSAREKELVRKRQLERIRERNPRNRQMITVAETELLKASAEVSRTMKGLEEQMNIFEKKKLEDVKSVLQDYVLIELSFHTKAIELFTRAFQDLQGINVEDDLEEFKDALRVPDSISRLDTVKRTSFRSSTPLGSLANLFTTPPRFRRSSDSGIARSSPQKERSAKSQSVDSLKKGIGESSESVEIEDFIDEESSYSSDEDFDRK</sequence>
<dbReference type="GO" id="GO:0035869">
    <property type="term" value="C:ciliary transition zone"/>
    <property type="evidence" value="ECO:0007669"/>
    <property type="project" value="TreeGrafter"/>
</dbReference>
<keyword evidence="5" id="KW-0206">Cytoskeleton</keyword>
<keyword evidence="6" id="KW-0966">Cell projection</keyword>
<comment type="subcellular location">
    <subcellularLocation>
        <location evidence="1">Cell projection</location>
        <location evidence="1">Cilium</location>
    </subcellularLocation>
    <subcellularLocation>
        <location evidence="2">Cytoplasm</location>
        <location evidence="2">Cytoskeleton</location>
    </subcellularLocation>
</comment>
<dbReference type="InterPro" id="IPR009602">
    <property type="entry name" value="CBAR/FAM92"/>
</dbReference>
<dbReference type="Proteomes" id="UP001075354">
    <property type="component" value="Chromosome 15"/>
</dbReference>
<dbReference type="CDD" id="cd07598">
    <property type="entry name" value="BAR_FAM92"/>
    <property type="match status" value="1"/>
</dbReference>
<dbReference type="InterPro" id="IPR035590">
    <property type="entry name" value="BAR_CBAR1/2"/>
</dbReference>
<keyword evidence="10" id="KW-1185">Reference proteome</keyword>
<dbReference type="PANTHER" id="PTHR21223">
    <property type="entry name" value="CBY1-INTERACTING BAR DOMAIN-CONTAINING PROTEIN HOMOLOG"/>
    <property type="match status" value="1"/>
</dbReference>
<evidence type="ECO:0000256" key="8">
    <source>
        <dbReference type="SAM" id="MobiDB-lite"/>
    </source>
</evidence>
<comment type="similarity">
    <text evidence="7">Belongs to the CIBAR family.</text>
</comment>
<dbReference type="GO" id="GO:0036064">
    <property type="term" value="C:ciliary basal body"/>
    <property type="evidence" value="ECO:0007669"/>
    <property type="project" value="TreeGrafter"/>
</dbReference>
<evidence type="ECO:0000256" key="1">
    <source>
        <dbReference type="ARBA" id="ARBA00004138"/>
    </source>
</evidence>
<evidence type="ECO:0000313" key="10">
    <source>
        <dbReference type="Proteomes" id="UP001075354"/>
    </source>
</evidence>
<evidence type="ECO:0000313" key="9">
    <source>
        <dbReference type="EMBL" id="KAJ1520143.1"/>
    </source>
</evidence>